<dbReference type="InterPro" id="IPR051317">
    <property type="entry name" value="Gfo/Idh/MocA_oxidoreduct"/>
</dbReference>
<dbReference type="SUPFAM" id="SSF51735">
    <property type="entry name" value="NAD(P)-binding Rossmann-fold domains"/>
    <property type="match status" value="1"/>
</dbReference>
<accession>A0ABN8FT84</accession>
<comment type="similarity">
    <text evidence="1">Belongs to the Gfo/Idh/MocA family.</text>
</comment>
<proteinExistence type="inferred from homology"/>
<dbReference type="Pfam" id="PF01408">
    <property type="entry name" value="GFO_IDH_MocA"/>
    <property type="match status" value="1"/>
</dbReference>
<dbReference type="EMBL" id="CAKMMW010000001">
    <property type="protein sequence ID" value="CAH1191998.1"/>
    <property type="molecule type" value="Genomic_DNA"/>
</dbReference>
<dbReference type="InterPro" id="IPR036291">
    <property type="entry name" value="NAD(P)-bd_dom_sf"/>
</dbReference>
<dbReference type="PANTHER" id="PTHR43708">
    <property type="entry name" value="CONSERVED EXPRESSED OXIDOREDUCTASE (EUROFUNG)"/>
    <property type="match status" value="1"/>
</dbReference>
<dbReference type="GO" id="GO:0016491">
    <property type="term" value="F:oxidoreductase activity"/>
    <property type="evidence" value="ECO:0007669"/>
    <property type="project" value="UniProtKB-KW"/>
</dbReference>
<dbReference type="InterPro" id="IPR000683">
    <property type="entry name" value="Gfo/Idh/MocA-like_OxRdtase_N"/>
</dbReference>
<dbReference type="Proteomes" id="UP000838821">
    <property type="component" value="Unassembled WGS sequence"/>
</dbReference>
<dbReference type="Gene3D" id="3.40.50.720">
    <property type="entry name" value="NAD(P)-binding Rossmann-like Domain"/>
    <property type="match status" value="1"/>
</dbReference>
<keyword evidence="5" id="KW-1185">Reference proteome</keyword>
<evidence type="ECO:0000256" key="2">
    <source>
        <dbReference type="ARBA" id="ARBA00023002"/>
    </source>
</evidence>
<dbReference type="Gene3D" id="3.30.360.10">
    <property type="entry name" value="Dihydrodipicolinate Reductase, domain 2"/>
    <property type="match status" value="1"/>
</dbReference>
<organism evidence="4 5">
    <name type="scientific">Paenibacillus allorhizoplanae</name>
    <dbReference type="NCBI Taxonomy" id="2905648"/>
    <lineage>
        <taxon>Bacteria</taxon>
        <taxon>Bacillati</taxon>
        <taxon>Bacillota</taxon>
        <taxon>Bacilli</taxon>
        <taxon>Bacillales</taxon>
        <taxon>Paenibacillaceae</taxon>
        <taxon>Paenibacillus</taxon>
    </lineage>
</organism>
<feature type="domain" description="Gfo/Idh/MocA-like oxidoreductase N-terminal" evidence="3">
    <location>
        <begin position="6"/>
        <end position="127"/>
    </location>
</feature>
<evidence type="ECO:0000259" key="3">
    <source>
        <dbReference type="Pfam" id="PF01408"/>
    </source>
</evidence>
<dbReference type="RefSeq" id="WP_236284020.1">
    <property type="nucleotide sequence ID" value="NZ_CAKMMW010000001.1"/>
</dbReference>
<keyword evidence="2 4" id="KW-0560">Oxidoreductase</keyword>
<sequence>MTAKTLNVGIIGLGEVAQVIHLPVLETLPKQFRIAALCDISPKLVAHLGDRYNVENLYTDAAELVKQPDLDIVFVLNSDEYHAECAIAAANHKKHVLIEKPMCLTESEADAIIEAQHRNGVKIMVGYMRRYAASFVEAVKQIGGFENIQYARVRDIIGPNRLFVKPTSHVVSFDDIPEALKADKRHRSEKLVKDATGVDADSPNGQLYRLLCGLSSHDLSAMREALGMPKGIVGAKVTNNGSLFLTAIFDYDQFAVTFETGTDGQGRFDAHLEVYATHKSVRVQYDTPYIRHLPTKLHVHETVGEAYTESVIRPTWTDSYTLELQYLYDIITQDLTPKTTPEDYKQDLVIFKMIMDALSRNKI</sequence>
<evidence type="ECO:0000313" key="4">
    <source>
        <dbReference type="EMBL" id="CAH1191998.1"/>
    </source>
</evidence>
<protein>
    <submittedName>
        <fullName evidence="4">Inositol 2-dehydrogenase/D-chiro-inositol 3-dehydrogenase</fullName>
        <ecNumber evidence="4">1.1.1.369</ecNumber>
    </submittedName>
</protein>
<dbReference type="PANTHER" id="PTHR43708:SF5">
    <property type="entry name" value="CONSERVED EXPRESSED OXIDOREDUCTASE (EUROFUNG)-RELATED"/>
    <property type="match status" value="1"/>
</dbReference>
<evidence type="ECO:0000313" key="5">
    <source>
        <dbReference type="Proteomes" id="UP000838821"/>
    </source>
</evidence>
<reference evidence="4" key="1">
    <citation type="submission" date="2022-01" db="EMBL/GenBank/DDBJ databases">
        <authorList>
            <person name="Criscuolo A."/>
        </authorList>
    </citation>
    <scope>NUCLEOTIDE SEQUENCE</scope>
    <source>
        <strain evidence="4">CIP111891</strain>
    </source>
</reference>
<comment type="caution">
    <text evidence="4">The sequence shown here is derived from an EMBL/GenBank/DDBJ whole genome shotgun (WGS) entry which is preliminary data.</text>
</comment>
<evidence type="ECO:0000256" key="1">
    <source>
        <dbReference type="ARBA" id="ARBA00010928"/>
    </source>
</evidence>
<gene>
    <name evidence="4" type="primary">iolG_5</name>
    <name evidence="4" type="ORF">PAECIP111891_00167</name>
</gene>
<dbReference type="EC" id="1.1.1.369" evidence="4"/>
<name>A0ABN8FT84_9BACL</name>